<reference evidence="4" key="1">
    <citation type="journal article" date="2019" name="Int. J. Syst. Evol. Microbiol.">
        <title>The Global Catalogue of Microorganisms (GCM) 10K type strain sequencing project: providing services to taxonomists for standard genome sequencing and annotation.</title>
        <authorList>
            <consortium name="The Broad Institute Genomics Platform"/>
            <consortium name="The Broad Institute Genome Sequencing Center for Infectious Disease"/>
            <person name="Wu L."/>
            <person name="Ma J."/>
        </authorList>
    </citation>
    <scope>NUCLEOTIDE SEQUENCE [LARGE SCALE GENOMIC DNA]</scope>
    <source>
        <strain evidence="4">JCM 7356</strain>
    </source>
</reference>
<sequence>MFSKSGIAMAAAATAALLAATSGGAAATTRATVQPHTVTGDVIEGGADGKPHLLLCPPEENAFGGGFSVTPGAGRRLDRQPTDVLEDHPNDNGSGWIVAVRKYDCPPEGVEGRPRPANLTIRVVCTEGENTPSG</sequence>
<proteinExistence type="predicted"/>
<gene>
    <name evidence="3" type="ORF">GCM10010430_54110</name>
</gene>
<evidence type="ECO:0008006" key="5">
    <source>
        <dbReference type="Google" id="ProtNLM"/>
    </source>
</evidence>
<feature type="chain" id="PRO_5047087488" description="Secreted protein" evidence="2">
    <location>
        <begin position="28"/>
        <end position="134"/>
    </location>
</feature>
<keyword evidence="4" id="KW-1185">Reference proteome</keyword>
<organism evidence="3 4">
    <name type="scientific">Kitasatospora cystarginea</name>
    <dbReference type="NCBI Taxonomy" id="58350"/>
    <lineage>
        <taxon>Bacteria</taxon>
        <taxon>Bacillati</taxon>
        <taxon>Actinomycetota</taxon>
        <taxon>Actinomycetes</taxon>
        <taxon>Kitasatosporales</taxon>
        <taxon>Streptomycetaceae</taxon>
        <taxon>Kitasatospora</taxon>
    </lineage>
</organism>
<protein>
    <recommendedName>
        <fullName evidence="5">Secreted protein</fullName>
    </recommendedName>
</protein>
<name>A0ABP5RID6_9ACTN</name>
<comment type="caution">
    <text evidence="3">The sequence shown here is derived from an EMBL/GenBank/DDBJ whole genome shotgun (WGS) entry which is preliminary data.</text>
</comment>
<evidence type="ECO:0000256" key="2">
    <source>
        <dbReference type="SAM" id="SignalP"/>
    </source>
</evidence>
<dbReference type="Proteomes" id="UP001500305">
    <property type="component" value="Unassembled WGS sequence"/>
</dbReference>
<feature type="compositionally biased region" description="Basic and acidic residues" evidence="1">
    <location>
        <begin position="75"/>
        <end position="90"/>
    </location>
</feature>
<dbReference type="RefSeq" id="WP_344639115.1">
    <property type="nucleotide sequence ID" value="NZ_BAAATR010000028.1"/>
</dbReference>
<evidence type="ECO:0000256" key="1">
    <source>
        <dbReference type="SAM" id="MobiDB-lite"/>
    </source>
</evidence>
<evidence type="ECO:0000313" key="4">
    <source>
        <dbReference type="Proteomes" id="UP001500305"/>
    </source>
</evidence>
<feature type="signal peptide" evidence="2">
    <location>
        <begin position="1"/>
        <end position="27"/>
    </location>
</feature>
<accession>A0ABP5RID6</accession>
<feature type="region of interest" description="Disordered" evidence="1">
    <location>
        <begin position="65"/>
        <end position="93"/>
    </location>
</feature>
<evidence type="ECO:0000313" key="3">
    <source>
        <dbReference type="EMBL" id="GAA2262856.1"/>
    </source>
</evidence>
<keyword evidence="2" id="KW-0732">Signal</keyword>
<dbReference type="EMBL" id="BAAATR010000028">
    <property type="protein sequence ID" value="GAA2262856.1"/>
    <property type="molecule type" value="Genomic_DNA"/>
</dbReference>